<name>A0AA43QG59_9LECA</name>
<feature type="domain" description="Lipoyl-binding" evidence="12">
    <location>
        <begin position="1"/>
        <end position="55"/>
    </location>
</feature>
<dbReference type="AlphaFoldDB" id="A0AA43QG59"/>
<keyword evidence="6 13" id="KW-0808">Transferase</keyword>
<keyword evidence="7" id="KW-0450">Lipoyl</keyword>
<evidence type="ECO:0000256" key="2">
    <source>
        <dbReference type="ARBA" id="ARBA00005145"/>
    </source>
</evidence>
<organism evidence="13 14">
    <name type="scientific">Ramalina farinacea</name>
    <dbReference type="NCBI Taxonomy" id="258253"/>
    <lineage>
        <taxon>Eukaryota</taxon>
        <taxon>Fungi</taxon>
        <taxon>Dikarya</taxon>
        <taxon>Ascomycota</taxon>
        <taxon>Pezizomycotina</taxon>
        <taxon>Lecanoromycetes</taxon>
        <taxon>OSLEUM clade</taxon>
        <taxon>Lecanoromycetidae</taxon>
        <taxon>Lecanorales</taxon>
        <taxon>Lecanorineae</taxon>
        <taxon>Ramalinaceae</taxon>
        <taxon>Ramalina</taxon>
    </lineage>
</organism>
<dbReference type="GO" id="GO:0006099">
    <property type="term" value="P:tricarboxylic acid cycle"/>
    <property type="evidence" value="ECO:0007669"/>
    <property type="project" value="UniProtKB-KW"/>
</dbReference>
<comment type="cofactor">
    <cofactor evidence="1">
        <name>(R)-lipoate</name>
        <dbReference type="ChEBI" id="CHEBI:83088"/>
    </cofactor>
</comment>
<keyword evidence="5" id="KW-0816">Tricarboxylic acid cycle</keyword>
<comment type="caution">
    <text evidence="13">The sequence shown here is derived from an EMBL/GenBank/DDBJ whole genome shotgun (WGS) entry which is preliminary data.</text>
</comment>
<dbReference type="CDD" id="cd06849">
    <property type="entry name" value="lipoyl_domain"/>
    <property type="match status" value="1"/>
</dbReference>
<comment type="pathway">
    <text evidence="2">Amino-acid degradation; L-lysine degradation via saccharopine pathway; glutaryl-CoA from L-lysine: step 6/6.</text>
</comment>
<dbReference type="SUPFAM" id="SSF52777">
    <property type="entry name" value="CoA-dependent acyltransferases"/>
    <property type="match status" value="1"/>
</dbReference>
<dbReference type="PROSITE" id="PS50968">
    <property type="entry name" value="BIOTINYL_LIPOYL"/>
    <property type="match status" value="1"/>
</dbReference>
<reference evidence="13" key="1">
    <citation type="journal article" date="2023" name="Genome Biol. Evol.">
        <title>First Whole Genome Sequence and Flow Cytometry Genome Size Data for the Lichen-Forming Fungus Ramalina farinacea (Ascomycota).</title>
        <authorList>
            <person name="Llewellyn T."/>
            <person name="Mian S."/>
            <person name="Hill R."/>
            <person name="Leitch I.J."/>
            <person name="Gaya E."/>
        </authorList>
    </citation>
    <scope>NUCLEOTIDE SEQUENCE</scope>
    <source>
        <strain evidence="13">LIQ254RAFAR</strain>
    </source>
</reference>
<evidence type="ECO:0000256" key="10">
    <source>
        <dbReference type="ARBA" id="ARBA00032406"/>
    </source>
</evidence>
<evidence type="ECO:0000256" key="1">
    <source>
        <dbReference type="ARBA" id="ARBA00001938"/>
    </source>
</evidence>
<evidence type="ECO:0000259" key="12">
    <source>
        <dbReference type="PROSITE" id="PS50968"/>
    </source>
</evidence>
<proteinExistence type="inferred from homology"/>
<evidence type="ECO:0000256" key="6">
    <source>
        <dbReference type="ARBA" id="ARBA00022679"/>
    </source>
</evidence>
<comment type="similarity">
    <text evidence="3">Belongs to the 2-oxoacid dehydrogenase family.</text>
</comment>
<dbReference type="EC" id="2.3.1.61" evidence="4"/>
<evidence type="ECO:0000256" key="11">
    <source>
        <dbReference type="SAM" id="MobiDB-lite"/>
    </source>
</evidence>
<dbReference type="Gene3D" id="3.30.559.10">
    <property type="entry name" value="Chloramphenicol acetyltransferase-like domain"/>
    <property type="match status" value="1"/>
</dbReference>
<dbReference type="Pfam" id="PF00198">
    <property type="entry name" value="2-oxoacid_dh"/>
    <property type="match status" value="1"/>
</dbReference>
<evidence type="ECO:0000256" key="7">
    <source>
        <dbReference type="ARBA" id="ARBA00022823"/>
    </source>
</evidence>
<feature type="compositionally biased region" description="Low complexity" evidence="11">
    <location>
        <begin position="130"/>
        <end position="139"/>
    </location>
</feature>
<dbReference type="InterPro" id="IPR001078">
    <property type="entry name" value="2-oxoacid_DH_actylTfrase"/>
</dbReference>
<dbReference type="InterPro" id="IPR011053">
    <property type="entry name" value="Single_hybrid_motif"/>
</dbReference>
<evidence type="ECO:0000256" key="3">
    <source>
        <dbReference type="ARBA" id="ARBA00007317"/>
    </source>
</evidence>
<dbReference type="GO" id="GO:0045252">
    <property type="term" value="C:oxoglutarate dehydrogenase complex"/>
    <property type="evidence" value="ECO:0007669"/>
    <property type="project" value="InterPro"/>
</dbReference>
<dbReference type="InterPro" id="IPR023213">
    <property type="entry name" value="CAT-like_dom_sf"/>
</dbReference>
<accession>A0AA43QG59</accession>
<dbReference type="GO" id="GO:0005739">
    <property type="term" value="C:mitochondrion"/>
    <property type="evidence" value="ECO:0007669"/>
    <property type="project" value="TreeGrafter"/>
</dbReference>
<feature type="compositionally biased region" description="Basic and acidic residues" evidence="11">
    <location>
        <begin position="146"/>
        <end position="159"/>
    </location>
</feature>
<evidence type="ECO:0000256" key="8">
    <source>
        <dbReference type="ARBA" id="ARBA00022946"/>
    </source>
</evidence>
<dbReference type="InterPro" id="IPR050537">
    <property type="entry name" value="2-oxoacid_dehydrogenase"/>
</dbReference>
<evidence type="ECO:0000256" key="9">
    <source>
        <dbReference type="ARBA" id="ARBA00023315"/>
    </source>
</evidence>
<dbReference type="SUPFAM" id="SSF51230">
    <property type="entry name" value="Single hybrid motif"/>
    <property type="match status" value="1"/>
</dbReference>
<sequence>MLEIGDFVEQDEEIATIETDKIDVAVNAPEPGTIKEFLAKEEDTVAVGQDLLKLELGGAPSSKGGEGKASSEPKAPASEEQPTASDDQPKGSKEEATGPKPETSTDKEPKPTPQSTKEDAAPPQPPPPRAAQSQDQAQAPPAPSQEHAKKTQEGKKSDDGAPAASKPGSREERRVKMNRMRLRIAERLKQSQNTAASLTTFNEVDMSSLMQFRKLYKDDVLKRTGIKLGFMSAFSRACILAMREIPAVNASIEGPEGGDTIVYRDYVDISVAVATEKGLVTPVVRNAETLDLIGIEGAIANLGKKARDNKLTIEDMAGGTFTISNGGVFGSLMGTPIINLPQTAVLGLHAIKEKPVAIDGKVEIRPMMYLALTYDHRMLDGREAVVFLVKVRRFDYLEC</sequence>
<gene>
    <name evidence="13" type="primary">KGD2</name>
    <name evidence="13" type="ORF">OHK93_000196</name>
</gene>
<evidence type="ECO:0000256" key="4">
    <source>
        <dbReference type="ARBA" id="ARBA00012945"/>
    </source>
</evidence>
<dbReference type="InterPro" id="IPR006255">
    <property type="entry name" value="SucB"/>
</dbReference>
<dbReference type="PANTHER" id="PTHR43416:SF5">
    <property type="entry name" value="DIHYDROLIPOYLLYSINE-RESIDUE SUCCINYLTRANSFERASE COMPONENT OF 2-OXOGLUTARATE DEHYDROGENASE COMPLEX, MITOCHONDRIAL"/>
    <property type="match status" value="1"/>
</dbReference>
<protein>
    <recommendedName>
        <fullName evidence="4">dihydrolipoyllysine-residue succinyltransferase</fullName>
        <ecNumber evidence="4">2.3.1.61</ecNumber>
    </recommendedName>
    <alternativeName>
        <fullName evidence="10">2-oxoglutarate dehydrogenase complex component E2</fullName>
    </alternativeName>
</protein>
<dbReference type="NCBIfam" id="TIGR01347">
    <property type="entry name" value="sucB"/>
    <property type="match status" value="1"/>
</dbReference>
<evidence type="ECO:0000313" key="14">
    <source>
        <dbReference type="Proteomes" id="UP001161017"/>
    </source>
</evidence>
<dbReference type="InterPro" id="IPR003016">
    <property type="entry name" value="2-oxoA_DH_lipoyl-BS"/>
</dbReference>
<feature type="compositionally biased region" description="Basic and acidic residues" evidence="11">
    <location>
        <begin position="87"/>
        <end position="120"/>
    </location>
</feature>
<dbReference type="PROSITE" id="PS00189">
    <property type="entry name" value="LIPOYL"/>
    <property type="match status" value="1"/>
</dbReference>
<dbReference type="InterPro" id="IPR000089">
    <property type="entry name" value="Biotin_lipoyl"/>
</dbReference>
<evidence type="ECO:0000256" key="5">
    <source>
        <dbReference type="ARBA" id="ARBA00022532"/>
    </source>
</evidence>
<dbReference type="Gene3D" id="2.40.50.100">
    <property type="match status" value="1"/>
</dbReference>
<dbReference type="Proteomes" id="UP001161017">
    <property type="component" value="Unassembled WGS sequence"/>
</dbReference>
<keyword evidence="8" id="KW-0809">Transit peptide</keyword>
<evidence type="ECO:0000313" key="13">
    <source>
        <dbReference type="EMBL" id="MDI1485062.1"/>
    </source>
</evidence>
<dbReference type="EMBL" id="JAPUFD010000001">
    <property type="protein sequence ID" value="MDI1485062.1"/>
    <property type="molecule type" value="Genomic_DNA"/>
</dbReference>
<dbReference type="GO" id="GO:0004149">
    <property type="term" value="F:dihydrolipoyllysine-residue succinyltransferase activity"/>
    <property type="evidence" value="ECO:0007669"/>
    <property type="project" value="UniProtKB-EC"/>
</dbReference>
<keyword evidence="9 13" id="KW-0012">Acyltransferase</keyword>
<keyword evidence="14" id="KW-1185">Reference proteome</keyword>
<dbReference type="Pfam" id="PF00364">
    <property type="entry name" value="Biotin_lipoyl"/>
    <property type="match status" value="1"/>
</dbReference>
<feature type="region of interest" description="Disordered" evidence="11">
    <location>
        <begin position="56"/>
        <end position="175"/>
    </location>
</feature>
<dbReference type="PANTHER" id="PTHR43416">
    <property type="entry name" value="DIHYDROLIPOYLLYSINE-RESIDUE SUCCINYLTRANSFERASE COMPONENT OF 2-OXOGLUTARATE DEHYDROGENASE COMPLEX, MITOCHONDRIAL-RELATED"/>
    <property type="match status" value="1"/>
</dbReference>